<organism evidence="2 3">
    <name type="scientific">Aspergillus granulosus</name>
    <dbReference type="NCBI Taxonomy" id="176169"/>
    <lineage>
        <taxon>Eukaryota</taxon>
        <taxon>Fungi</taxon>
        <taxon>Dikarya</taxon>
        <taxon>Ascomycota</taxon>
        <taxon>Pezizomycotina</taxon>
        <taxon>Eurotiomycetes</taxon>
        <taxon>Eurotiomycetidae</taxon>
        <taxon>Eurotiales</taxon>
        <taxon>Aspergillaceae</taxon>
        <taxon>Aspergillus</taxon>
        <taxon>Aspergillus subgen. Nidulantes</taxon>
    </lineage>
</organism>
<sequence>MHHTDYGDLASAGESPHLLGPREVNALIEVTREATRQSSPSRTIDPRSIEKRSDTPGETFGTQVEGMMGGSNDGGFQNDSSMSWEGTVSRGTQTDLDMAKPMHATETIHMGPPEQENTAPNRVDPPPLPQQPWHDPFISAMFLEPTAPVYDPAEQARRGMRGIVSPPARRGRVARTQQGAAGQLVHPAVVDATVFEEYVHQLIAELDRAP</sequence>
<feature type="region of interest" description="Disordered" evidence="1">
    <location>
        <begin position="1"/>
        <end position="20"/>
    </location>
</feature>
<feature type="compositionally biased region" description="Basic and acidic residues" evidence="1">
    <location>
        <begin position="44"/>
        <end position="55"/>
    </location>
</feature>
<comment type="caution">
    <text evidence="2">The sequence shown here is derived from an EMBL/GenBank/DDBJ whole genome shotgun (WGS) entry which is preliminary data.</text>
</comment>
<proteinExistence type="predicted"/>
<gene>
    <name evidence="2" type="ORF">BJX63DRAFT_382930</name>
</gene>
<keyword evidence="3" id="KW-1185">Reference proteome</keyword>
<feature type="region of interest" description="Disordered" evidence="1">
    <location>
        <begin position="31"/>
        <end position="63"/>
    </location>
</feature>
<evidence type="ECO:0000313" key="2">
    <source>
        <dbReference type="EMBL" id="KAL2818839.1"/>
    </source>
</evidence>
<evidence type="ECO:0000313" key="3">
    <source>
        <dbReference type="Proteomes" id="UP001610334"/>
    </source>
</evidence>
<accession>A0ABR4HTN1</accession>
<dbReference type="EMBL" id="JBFXLT010000012">
    <property type="protein sequence ID" value="KAL2818839.1"/>
    <property type="molecule type" value="Genomic_DNA"/>
</dbReference>
<reference evidence="2 3" key="1">
    <citation type="submission" date="2024-07" db="EMBL/GenBank/DDBJ databases">
        <title>Section-level genome sequencing and comparative genomics of Aspergillus sections Usti and Cavernicolus.</title>
        <authorList>
            <consortium name="Lawrence Berkeley National Laboratory"/>
            <person name="Nybo J.L."/>
            <person name="Vesth T.C."/>
            <person name="Theobald S."/>
            <person name="Frisvad J.C."/>
            <person name="Larsen T.O."/>
            <person name="Kjaerboelling I."/>
            <person name="Rothschild-Mancinelli K."/>
            <person name="Lyhne E.K."/>
            <person name="Kogle M.E."/>
            <person name="Barry K."/>
            <person name="Clum A."/>
            <person name="Na H."/>
            <person name="Ledsgaard L."/>
            <person name="Lin J."/>
            <person name="Lipzen A."/>
            <person name="Kuo A."/>
            <person name="Riley R."/>
            <person name="Mondo S."/>
            <person name="Labutti K."/>
            <person name="Haridas S."/>
            <person name="Pangalinan J."/>
            <person name="Salamov A.A."/>
            <person name="Simmons B.A."/>
            <person name="Magnuson J.K."/>
            <person name="Chen J."/>
            <person name="Drula E."/>
            <person name="Henrissat B."/>
            <person name="Wiebenga A."/>
            <person name="Lubbers R.J."/>
            <person name="Gomes A.C."/>
            <person name="Makela M.R."/>
            <person name="Stajich J."/>
            <person name="Grigoriev I.V."/>
            <person name="Mortensen U.H."/>
            <person name="De Vries R.P."/>
            <person name="Baker S.E."/>
            <person name="Andersen M.R."/>
        </authorList>
    </citation>
    <scope>NUCLEOTIDE SEQUENCE [LARGE SCALE GENOMIC DNA]</scope>
    <source>
        <strain evidence="2 3">CBS 588.65</strain>
    </source>
</reference>
<protein>
    <submittedName>
        <fullName evidence="2">Uncharacterized protein</fullName>
    </submittedName>
</protein>
<dbReference type="Proteomes" id="UP001610334">
    <property type="component" value="Unassembled WGS sequence"/>
</dbReference>
<feature type="region of interest" description="Disordered" evidence="1">
    <location>
        <begin position="108"/>
        <end position="134"/>
    </location>
</feature>
<evidence type="ECO:0000256" key="1">
    <source>
        <dbReference type="SAM" id="MobiDB-lite"/>
    </source>
</evidence>
<name>A0ABR4HTN1_9EURO</name>